<evidence type="ECO:0000256" key="5">
    <source>
        <dbReference type="ARBA" id="ARBA00022692"/>
    </source>
</evidence>
<keyword evidence="4 9" id="KW-1003">Cell membrane</keyword>
<evidence type="ECO:0000256" key="3">
    <source>
        <dbReference type="ARBA" id="ARBA00022448"/>
    </source>
</evidence>
<dbReference type="GO" id="GO:0015774">
    <property type="term" value="P:polysaccharide transport"/>
    <property type="evidence" value="ECO:0007669"/>
    <property type="project" value="UniProtKB-KW"/>
</dbReference>
<dbReference type="GO" id="GO:0005886">
    <property type="term" value="C:plasma membrane"/>
    <property type="evidence" value="ECO:0007669"/>
    <property type="project" value="UniProtKB-SubCell"/>
</dbReference>
<evidence type="ECO:0000313" key="11">
    <source>
        <dbReference type="EMBL" id="QDU19914.1"/>
    </source>
</evidence>
<gene>
    <name evidence="11" type="ORF">ETAA1_18530</name>
</gene>
<evidence type="ECO:0000256" key="9">
    <source>
        <dbReference type="RuleBase" id="RU361157"/>
    </source>
</evidence>
<dbReference type="OrthoDB" id="9794365at2"/>
<accession>A0A517XQX2</accession>
<name>A0A517XQX2_9BACT</name>
<dbReference type="InterPro" id="IPR013525">
    <property type="entry name" value="ABC2_TM"/>
</dbReference>
<evidence type="ECO:0000256" key="4">
    <source>
        <dbReference type="ARBA" id="ARBA00022475"/>
    </source>
</evidence>
<dbReference type="RefSeq" id="WP_145236607.1">
    <property type="nucleotide sequence ID" value="NZ_CP036273.1"/>
</dbReference>
<keyword evidence="12" id="KW-1185">Reference proteome</keyword>
<feature type="transmembrane region" description="Helical" evidence="9">
    <location>
        <begin position="231"/>
        <end position="250"/>
    </location>
</feature>
<evidence type="ECO:0000256" key="2">
    <source>
        <dbReference type="ARBA" id="ARBA00007783"/>
    </source>
</evidence>
<keyword evidence="6 9" id="KW-1133">Transmembrane helix</keyword>
<dbReference type="Proteomes" id="UP000319576">
    <property type="component" value="Chromosome"/>
</dbReference>
<keyword evidence="5 9" id="KW-0812">Transmembrane</keyword>
<dbReference type="GO" id="GO:0015920">
    <property type="term" value="P:lipopolysaccharide transport"/>
    <property type="evidence" value="ECO:0007669"/>
    <property type="project" value="TreeGrafter"/>
</dbReference>
<dbReference type="Pfam" id="PF01061">
    <property type="entry name" value="ABC2_membrane"/>
    <property type="match status" value="1"/>
</dbReference>
<comment type="caution">
    <text evidence="9">Lacks conserved residue(s) required for the propagation of feature annotation.</text>
</comment>
<evidence type="ECO:0000313" key="12">
    <source>
        <dbReference type="Proteomes" id="UP000319576"/>
    </source>
</evidence>
<dbReference type="AlphaFoldDB" id="A0A517XQX2"/>
<dbReference type="GO" id="GO:0140359">
    <property type="term" value="F:ABC-type transporter activity"/>
    <property type="evidence" value="ECO:0007669"/>
    <property type="project" value="InterPro"/>
</dbReference>
<evidence type="ECO:0000256" key="8">
    <source>
        <dbReference type="ARBA" id="ARBA00023136"/>
    </source>
</evidence>
<comment type="similarity">
    <text evidence="2 9">Belongs to the ABC-2 integral membrane protein family.</text>
</comment>
<sequence length="261" mass="28786">MVTQLSAVWRFRHFLLSLVRLDLKNRYTRSAIGVGWTVIQPLVMAGVFVLIFSGILGMSPGRYVTSLLLGLAVWNFVRESLVAGSNAFLDHERYIRQSLLPYALYPLRPVLGSAVHAGIALLVAVAAVVFVDGGFEKLAVFPVVLPALVLLLVAGWAAATLFAFAQCYFQDTRHLLDIGCQMLFFLTPIIYPPEVLVDKGAGWLARVNPVNLFLELIRTPLANGTVPELKLYVYAAAFTAGLGFLAMLAIRRGHRRLVYQL</sequence>
<comment type="subcellular location">
    <subcellularLocation>
        <location evidence="1 9">Cell membrane</location>
        <topology evidence="1 9">Multi-pass membrane protein</topology>
    </subcellularLocation>
</comment>
<organism evidence="11 12">
    <name type="scientific">Urbifossiella limnaea</name>
    <dbReference type="NCBI Taxonomy" id="2528023"/>
    <lineage>
        <taxon>Bacteria</taxon>
        <taxon>Pseudomonadati</taxon>
        <taxon>Planctomycetota</taxon>
        <taxon>Planctomycetia</taxon>
        <taxon>Gemmatales</taxon>
        <taxon>Gemmataceae</taxon>
        <taxon>Urbifossiella</taxon>
    </lineage>
</organism>
<dbReference type="EMBL" id="CP036273">
    <property type="protein sequence ID" value="QDU19914.1"/>
    <property type="molecule type" value="Genomic_DNA"/>
</dbReference>
<feature type="transmembrane region" description="Helical" evidence="9">
    <location>
        <begin position="110"/>
        <end position="131"/>
    </location>
</feature>
<feature type="transmembrane region" description="Helical" evidence="9">
    <location>
        <begin position="30"/>
        <end position="55"/>
    </location>
</feature>
<feature type="transmembrane region" description="Helical" evidence="9">
    <location>
        <begin position="143"/>
        <end position="163"/>
    </location>
</feature>
<dbReference type="PANTHER" id="PTHR30413">
    <property type="entry name" value="INNER MEMBRANE TRANSPORT PERMEASE"/>
    <property type="match status" value="1"/>
</dbReference>
<evidence type="ECO:0000256" key="7">
    <source>
        <dbReference type="ARBA" id="ARBA00023047"/>
    </source>
</evidence>
<dbReference type="InterPro" id="IPR047817">
    <property type="entry name" value="ABC2_TM_bact-type"/>
</dbReference>
<keyword evidence="7" id="KW-0625">Polysaccharide transport</keyword>
<keyword evidence="8 9" id="KW-0472">Membrane</keyword>
<keyword evidence="7" id="KW-0762">Sugar transport</keyword>
<evidence type="ECO:0000256" key="6">
    <source>
        <dbReference type="ARBA" id="ARBA00022989"/>
    </source>
</evidence>
<dbReference type="PANTHER" id="PTHR30413:SF10">
    <property type="entry name" value="CAPSULE POLYSACCHARIDE EXPORT INNER-MEMBRANE PROTEIN CTRC"/>
    <property type="match status" value="1"/>
</dbReference>
<keyword evidence="3 9" id="KW-0813">Transport</keyword>
<evidence type="ECO:0000256" key="1">
    <source>
        <dbReference type="ARBA" id="ARBA00004651"/>
    </source>
</evidence>
<dbReference type="PROSITE" id="PS51012">
    <property type="entry name" value="ABC_TM2"/>
    <property type="match status" value="1"/>
</dbReference>
<dbReference type="KEGG" id="uli:ETAA1_18530"/>
<feature type="domain" description="ABC transmembrane type-2" evidence="10">
    <location>
        <begin position="32"/>
        <end position="253"/>
    </location>
</feature>
<protein>
    <recommendedName>
        <fullName evidence="9">Transport permease protein</fullName>
    </recommendedName>
</protein>
<evidence type="ECO:0000259" key="10">
    <source>
        <dbReference type="PROSITE" id="PS51012"/>
    </source>
</evidence>
<proteinExistence type="inferred from homology"/>
<reference evidence="11 12" key="1">
    <citation type="submission" date="2019-02" db="EMBL/GenBank/DDBJ databases">
        <title>Deep-cultivation of Planctomycetes and their phenomic and genomic characterization uncovers novel biology.</title>
        <authorList>
            <person name="Wiegand S."/>
            <person name="Jogler M."/>
            <person name="Boedeker C."/>
            <person name="Pinto D."/>
            <person name="Vollmers J."/>
            <person name="Rivas-Marin E."/>
            <person name="Kohn T."/>
            <person name="Peeters S.H."/>
            <person name="Heuer A."/>
            <person name="Rast P."/>
            <person name="Oberbeckmann S."/>
            <person name="Bunk B."/>
            <person name="Jeske O."/>
            <person name="Meyerdierks A."/>
            <person name="Storesund J.E."/>
            <person name="Kallscheuer N."/>
            <person name="Luecker S."/>
            <person name="Lage O.M."/>
            <person name="Pohl T."/>
            <person name="Merkel B.J."/>
            <person name="Hornburger P."/>
            <person name="Mueller R.-W."/>
            <person name="Bruemmer F."/>
            <person name="Labrenz M."/>
            <person name="Spormann A.M."/>
            <person name="Op den Camp H."/>
            <person name="Overmann J."/>
            <person name="Amann R."/>
            <person name="Jetten M.S.M."/>
            <person name="Mascher T."/>
            <person name="Medema M.H."/>
            <person name="Devos D.P."/>
            <person name="Kaster A.-K."/>
            <person name="Ovreas L."/>
            <person name="Rohde M."/>
            <person name="Galperin M.Y."/>
            <person name="Jogler C."/>
        </authorList>
    </citation>
    <scope>NUCLEOTIDE SEQUENCE [LARGE SCALE GENOMIC DNA]</scope>
    <source>
        <strain evidence="11 12">ETA_A1</strain>
    </source>
</reference>